<protein>
    <submittedName>
        <fullName evidence="8">DMT family transporter</fullName>
    </submittedName>
</protein>
<evidence type="ECO:0000256" key="6">
    <source>
        <dbReference type="SAM" id="Phobius"/>
    </source>
</evidence>
<evidence type="ECO:0000256" key="3">
    <source>
        <dbReference type="ARBA" id="ARBA00022692"/>
    </source>
</evidence>
<dbReference type="PANTHER" id="PTHR22911:SF6">
    <property type="entry name" value="SOLUTE CARRIER FAMILY 35 MEMBER G1"/>
    <property type="match status" value="1"/>
</dbReference>
<feature type="transmembrane region" description="Helical" evidence="6">
    <location>
        <begin position="145"/>
        <end position="163"/>
    </location>
</feature>
<feature type="domain" description="EamA" evidence="7">
    <location>
        <begin position="6"/>
        <end position="135"/>
    </location>
</feature>
<keyword evidence="9" id="KW-1185">Reference proteome</keyword>
<evidence type="ECO:0000256" key="4">
    <source>
        <dbReference type="ARBA" id="ARBA00022989"/>
    </source>
</evidence>
<feature type="transmembrane region" description="Helical" evidence="6">
    <location>
        <begin position="37"/>
        <end position="54"/>
    </location>
</feature>
<feature type="transmembrane region" description="Helical" evidence="6">
    <location>
        <begin position="7"/>
        <end position="25"/>
    </location>
</feature>
<keyword evidence="5 6" id="KW-0472">Membrane</keyword>
<dbReference type="AlphaFoldDB" id="A0AAW4WZ23"/>
<comment type="similarity">
    <text evidence="2">Belongs to the EamA transporter family.</text>
</comment>
<dbReference type="EMBL" id="JAJFAT010000003">
    <property type="protein sequence ID" value="MCC3144352.1"/>
    <property type="molecule type" value="Genomic_DNA"/>
</dbReference>
<comment type="subcellular location">
    <subcellularLocation>
        <location evidence="1">Membrane</location>
        <topology evidence="1">Multi-pass membrane protein</topology>
    </subcellularLocation>
</comment>
<dbReference type="GO" id="GO:0016020">
    <property type="term" value="C:membrane"/>
    <property type="evidence" value="ECO:0007669"/>
    <property type="project" value="UniProtKB-SubCell"/>
</dbReference>
<comment type="caution">
    <text evidence="8">The sequence shown here is derived from an EMBL/GenBank/DDBJ whole genome shotgun (WGS) entry which is preliminary data.</text>
</comment>
<dbReference type="InterPro" id="IPR037185">
    <property type="entry name" value="EmrE-like"/>
</dbReference>
<evidence type="ECO:0000259" key="7">
    <source>
        <dbReference type="Pfam" id="PF00892"/>
    </source>
</evidence>
<feature type="transmembrane region" description="Helical" evidence="6">
    <location>
        <begin position="233"/>
        <end position="252"/>
    </location>
</feature>
<dbReference type="PANTHER" id="PTHR22911">
    <property type="entry name" value="ACYL-MALONYL CONDENSING ENZYME-RELATED"/>
    <property type="match status" value="1"/>
</dbReference>
<evidence type="ECO:0000313" key="8">
    <source>
        <dbReference type="EMBL" id="MCC3144352.1"/>
    </source>
</evidence>
<reference evidence="8 9" key="1">
    <citation type="submission" date="2021-10" db="EMBL/GenBank/DDBJ databases">
        <authorList>
            <person name="Grouzdev D.S."/>
            <person name="Pantiukh K.S."/>
            <person name="Krutkina M.S."/>
        </authorList>
    </citation>
    <scope>NUCLEOTIDE SEQUENCE [LARGE SCALE GENOMIC DNA]</scope>
    <source>
        <strain evidence="8 9">Z-7514</strain>
    </source>
</reference>
<feature type="domain" description="EamA" evidence="7">
    <location>
        <begin position="146"/>
        <end position="275"/>
    </location>
</feature>
<evidence type="ECO:0000256" key="2">
    <source>
        <dbReference type="ARBA" id="ARBA00007362"/>
    </source>
</evidence>
<dbReference type="RefSeq" id="WP_229344071.1">
    <property type="nucleotide sequence ID" value="NZ_JAJFAT010000003.1"/>
</dbReference>
<name>A0AAW4WZ23_9FIRM</name>
<feature type="transmembrane region" description="Helical" evidence="6">
    <location>
        <begin position="66"/>
        <end position="84"/>
    </location>
</feature>
<keyword evidence="3 6" id="KW-0812">Transmembrane</keyword>
<dbReference type="SUPFAM" id="SSF103481">
    <property type="entry name" value="Multidrug resistance efflux transporter EmrE"/>
    <property type="match status" value="2"/>
</dbReference>
<organism evidence="8 9">
    <name type="scientific">Halanaerobium polyolivorans</name>
    <dbReference type="NCBI Taxonomy" id="2886943"/>
    <lineage>
        <taxon>Bacteria</taxon>
        <taxon>Bacillati</taxon>
        <taxon>Bacillota</taxon>
        <taxon>Clostridia</taxon>
        <taxon>Halanaerobiales</taxon>
        <taxon>Halanaerobiaceae</taxon>
        <taxon>Halanaerobium</taxon>
    </lineage>
</organism>
<feature type="transmembrane region" description="Helical" evidence="6">
    <location>
        <begin position="90"/>
        <end position="112"/>
    </location>
</feature>
<gene>
    <name evidence="8" type="ORF">LJ207_03340</name>
</gene>
<feature type="transmembrane region" description="Helical" evidence="6">
    <location>
        <begin position="258"/>
        <end position="275"/>
    </location>
</feature>
<evidence type="ECO:0000313" key="9">
    <source>
        <dbReference type="Proteomes" id="UP001199296"/>
    </source>
</evidence>
<evidence type="ECO:0000256" key="1">
    <source>
        <dbReference type="ARBA" id="ARBA00004141"/>
    </source>
</evidence>
<dbReference type="InterPro" id="IPR000620">
    <property type="entry name" value="EamA_dom"/>
</dbReference>
<feature type="transmembrane region" description="Helical" evidence="6">
    <location>
        <begin position="175"/>
        <end position="192"/>
    </location>
</feature>
<dbReference type="Proteomes" id="UP001199296">
    <property type="component" value="Unassembled WGS sequence"/>
</dbReference>
<keyword evidence="4 6" id="KW-1133">Transmembrane helix</keyword>
<accession>A0AAW4WZ23</accession>
<sequence>MENRKKGIIYIILSSLFFALMAAAVKYLANIPTAEKIFFRSFIGVVVAFTLVKRDGGTLVGNNKKLIILRSIFGLSGIAAYFYALSQINLADAVILNKMSPFFVMIFAALFLKESISSKQIVALIIAVSGALLVIRPGFDANLIPALIALLSSVLAGMAYTVIRELRKTDSAATVVFYFSLFSTIAMFPFMLQGGFVVPQGIEIIVLIALGVFAAAAQLFMTNAYRHAEASELSIYTYSNIVFSSIFALLFFQEFPDLLSILGGVLIISAAYLNFRTKEKALMTKKKRAKQSLSENRAAL</sequence>
<dbReference type="Pfam" id="PF00892">
    <property type="entry name" value="EamA"/>
    <property type="match status" value="2"/>
</dbReference>
<evidence type="ECO:0000256" key="5">
    <source>
        <dbReference type="ARBA" id="ARBA00023136"/>
    </source>
</evidence>
<feature type="transmembrane region" description="Helical" evidence="6">
    <location>
        <begin position="204"/>
        <end position="221"/>
    </location>
</feature>
<feature type="transmembrane region" description="Helical" evidence="6">
    <location>
        <begin position="121"/>
        <end position="139"/>
    </location>
</feature>
<proteinExistence type="inferred from homology"/>